<proteinExistence type="predicted"/>
<name>A0A0B0MDT4_GOSAR</name>
<reference evidence="2" key="1">
    <citation type="submission" date="2014-09" db="EMBL/GenBank/DDBJ databases">
        <title>G. arboreum L. cv. AKA8401 A2 genome assembly version 1.0.</title>
        <authorList>
            <person name="Mudge J."/>
            <person name="Ramaraj T."/>
            <person name="Lindquist I.E."/>
            <person name="Bharti A.K."/>
            <person name="Sundararajan A."/>
            <person name="Cameron C.T."/>
            <person name="Woodward J.E."/>
            <person name="May G.D."/>
            <person name="Brubaker C."/>
            <person name="Broadhvest J."/>
            <person name="Wilkins T.A."/>
        </authorList>
    </citation>
    <scope>NUCLEOTIDE SEQUENCE</scope>
</reference>
<evidence type="ECO:0000313" key="2">
    <source>
        <dbReference type="EMBL" id="KHF97578.1"/>
    </source>
</evidence>
<accession>A0A0B0MDT4</accession>
<feature type="compositionally biased region" description="Polar residues" evidence="1">
    <location>
        <begin position="1"/>
        <end position="20"/>
    </location>
</feature>
<evidence type="ECO:0000256" key="1">
    <source>
        <dbReference type="SAM" id="MobiDB-lite"/>
    </source>
</evidence>
<organism evidence="2 4">
    <name type="scientific">Gossypium arboreum</name>
    <name type="common">Tree cotton</name>
    <name type="synonym">Gossypium nanking</name>
    <dbReference type="NCBI Taxonomy" id="29729"/>
    <lineage>
        <taxon>Eukaryota</taxon>
        <taxon>Viridiplantae</taxon>
        <taxon>Streptophyta</taxon>
        <taxon>Embryophyta</taxon>
        <taxon>Tracheophyta</taxon>
        <taxon>Spermatophyta</taxon>
        <taxon>Magnoliopsida</taxon>
        <taxon>eudicotyledons</taxon>
        <taxon>Gunneridae</taxon>
        <taxon>Pentapetalae</taxon>
        <taxon>rosids</taxon>
        <taxon>malvids</taxon>
        <taxon>Malvales</taxon>
        <taxon>Malvaceae</taxon>
        <taxon>Malvoideae</taxon>
        <taxon>Gossypium</taxon>
    </lineage>
</organism>
<dbReference type="AlphaFoldDB" id="A0A0B0MDT4"/>
<keyword evidence="4" id="KW-1185">Reference proteome</keyword>
<evidence type="ECO:0000313" key="3">
    <source>
        <dbReference type="EMBL" id="KHG29483.1"/>
    </source>
</evidence>
<dbReference type="EMBL" id="KN450172">
    <property type="protein sequence ID" value="KHG29483.1"/>
    <property type="molecule type" value="Genomic_DNA"/>
</dbReference>
<dbReference type="EMBL" id="JRRC01011653">
    <property type="protein sequence ID" value="KHF97578.1"/>
    <property type="molecule type" value="Genomic_DNA"/>
</dbReference>
<protein>
    <submittedName>
        <fullName evidence="2">Uncharacterized protein</fullName>
    </submittedName>
</protein>
<dbReference type="Proteomes" id="UP000032142">
    <property type="component" value="Unassembled WGS sequence"/>
</dbReference>
<gene>
    <name evidence="3" type="ORF">F383_11870</name>
    <name evidence="2" type="ORF">F383_15533</name>
</gene>
<sequence>MTTTSCQDGSRQTSLTPKSRNNNRKAPLDWEHKNQLQET</sequence>
<feature type="compositionally biased region" description="Basic and acidic residues" evidence="1">
    <location>
        <begin position="26"/>
        <end position="39"/>
    </location>
</feature>
<evidence type="ECO:0000313" key="4">
    <source>
        <dbReference type="Proteomes" id="UP000032142"/>
    </source>
</evidence>
<feature type="region of interest" description="Disordered" evidence="1">
    <location>
        <begin position="1"/>
        <end position="39"/>
    </location>
</feature>
<reference evidence="4" key="2">
    <citation type="submission" date="2014-09" db="EMBL/GenBank/DDBJ databases">
        <authorList>
            <person name="Mudge J."/>
            <person name="Ramaraj T."/>
            <person name="Lindquist I.E."/>
            <person name="Bharti A.K."/>
            <person name="Sundararajan A."/>
            <person name="Cameron C.T."/>
            <person name="Woodward J.E."/>
            <person name="May G.D."/>
            <person name="Brubaker C."/>
            <person name="Broadhvest J."/>
            <person name="Wilkins T.A."/>
        </authorList>
    </citation>
    <scope>NUCLEOTIDE SEQUENCE</scope>
    <source>
        <strain evidence="4">cv. AKA8401</strain>
    </source>
</reference>